<dbReference type="AlphaFoldDB" id="A0A543J4J5"/>
<evidence type="ECO:0000313" key="2">
    <source>
        <dbReference type="Proteomes" id="UP000319213"/>
    </source>
</evidence>
<evidence type="ECO:0008006" key="3">
    <source>
        <dbReference type="Google" id="ProtNLM"/>
    </source>
</evidence>
<comment type="caution">
    <text evidence="1">The sequence shown here is derived from an EMBL/GenBank/DDBJ whole genome shotgun (WGS) entry which is preliminary data.</text>
</comment>
<evidence type="ECO:0000313" key="1">
    <source>
        <dbReference type="EMBL" id="TQM77750.1"/>
    </source>
</evidence>
<protein>
    <recommendedName>
        <fullName evidence="3">Helix-turn-helix protein</fullName>
    </recommendedName>
</protein>
<dbReference type="RefSeq" id="WP_142261432.1">
    <property type="nucleotide sequence ID" value="NZ_BMPV01000002.1"/>
</dbReference>
<gene>
    <name evidence="1" type="ORF">FHX40_4521</name>
</gene>
<organism evidence="1 2">
    <name type="scientific">Thermopolyspora flexuosa</name>
    <dbReference type="NCBI Taxonomy" id="103836"/>
    <lineage>
        <taxon>Bacteria</taxon>
        <taxon>Bacillati</taxon>
        <taxon>Actinomycetota</taxon>
        <taxon>Actinomycetes</taxon>
        <taxon>Streptosporangiales</taxon>
        <taxon>Streptosporangiaceae</taxon>
        <taxon>Thermopolyspora</taxon>
    </lineage>
</organism>
<keyword evidence="2" id="KW-1185">Reference proteome</keyword>
<dbReference type="Proteomes" id="UP000319213">
    <property type="component" value="Unassembled WGS sequence"/>
</dbReference>
<accession>A0A543J4J5</accession>
<dbReference type="EMBL" id="VFPQ01000001">
    <property type="protein sequence ID" value="TQM77750.1"/>
    <property type="molecule type" value="Genomic_DNA"/>
</dbReference>
<proteinExistence type="predicted"/>
<name>A0A543J4J5_9ACTN</name>
<sequence length="439" mass="47536">MSGQTPRPSSAQLFGAVLRAFRRTGLREVAARLPISWGHLARIERGEQPVPPDLIPLFDVAYQANGALIQLSELLARDKVLTEWESKLLSGTFPANPSIPDEDDMQRRALLRLLSVLGPGAAVSASTIDAVHVRLRQITGEWVDRDADDWEQVAWDYAQGVWTDLSGTRSADLAADIHDLSRDLAGTADNTERASLLRVYAQLSAFLALDLPLIAGPRACWRAWSAARAAADASGDKDLAVWVRAEEAADSYYMKRLGSATENLVAEAVALADGRPSIGLVKALDVHSRIFADQGKADDARRTLGELEEVYAALPAHVTDDHISVWGKPPEDVQWSQAWVLTKLGDVGRATPLLEQALASSPQEKVGGRTNINLVRMWGAIQDGEVTEGLDRAVQLTQSLPVTPARRRIVGEILTSLPEKAQALPAARELRTLVSAAAA</sequence>
<dbReference type="OrthoDB" id="3449038at2"/>
<reference evidence="1 2" key="1">
    <citation type="submission" date="2019-06" db="EMBL/GenBank/DDBJ databases">
        <title>Sequencing the genomes of 1000 actinobacteria strains.</title>
        <authorList>
            <person name="Klenk H.-P."/>
        </authorList>
    </citation>
    <scope>NUCLEOTIDE SEQUENCE [LARGE SCALE GENOMIC DNA]</scope>
    <source>
        <strain evidence="1 2">DSM 43186</strain>
    </source>
</reference>